<sequence>MHIRPPQAKSLSSYPRFDPHITLSAFPAMTDISLIRNAIPANQARIPVTFKSVDVGPTYFRSVYAACRPSAQLLELHKAIHERIKMEPNTPSFPHMSMFYIDDSEPEERTRIRDELVSQGKIRPLDGDAVELDCGEGDVLRGFEGGEIWIAKCEGPVSEWQVLERIFLL</sequence>
<dbReference type="KEGG" id="gtr:GLOTRDRAFT_109971"/>
<dbReference type="Gene3D" id="3.90.1140.10">
    <property type="entry name" value="Cyclic phosphodiesterase"/>
    <property type="match status" value="1"/>
</dbReference>
<protein>
    <submittedName>
        <fullName evidence="1">LigT-like protein</fullName>
    </submittedName>
</protein>
<reference evidence="1 2" key="1">
    <citation type="journal article" date="2012" name="Science">
        <title>The Paleozoic origin of enzymatic lignin decomposition reconstructed from 31 fungal genomes.</title>
        <authorList>
            <person name="Floudas D."/>
            <person name="Binder M."/>
            <person name="Riley R."/>
            <person name="Barry K."/>
            <person name="Blanchette R.A."/>
            <person name="Henrissat B."/>
            <person name="Martinez A.T."/>
            <person name="Otillar R."/>
            <person name="Spatafora J.W."/>
            <person name="Yadav J.S."/>
            <person name="Aerts A."/>
            <person name="Benoit I."/>
            <person name="Boyd A."/>
            <person name="Carlson A."/>
            <person name="Copeland A."/>
            <person name="Coutinho P.M."/>
            <person name="de Vries R.P."/>
            <person name="Ferreira P."/>
            <person name="Findley K."/>
            <person name="Foster B."/>
            <person name="Gaskell J."/>
            <person name="Glotzer D."/>
            <person name="Gorecki P."/>
            <person name="Heitman J."/>
            <person name="Hesse C."/>
            <person name="Hori C."/>
            <person name="Igarashi K."/>
            <person name="Jurgens J.A."/>
            <person name="Kallen N."/>
            <person name="Kersten P."/>
            <person name="Kohler A."/>
            <person name="Kuees U."/>
            <person name="Kumar T.K.A."/>
            <person name="Kuo A."/>
            <person name="LaButti K."/>
            <person name="Larrondo L.F."/>
            <person name="Lindquist E."/>
            <person name="Ling A."/>
            <person name="Lombard V."/>
            <person name="Lucas S."/>
            <person name="Lundell T."/>
            <person name="Martin R."/>
            <person name="McLaughlin D.J."/>
            <person name="Morgenstern I."/>
            <person name="Morin E."/>
            <person name="Murat C."/>
            <person name="Nagy L.G."/>
            <person name="Nolan M."/>
            <person name="Ohm R.A."/>
            <person name="Patyshakuliyeva A."/>
            <person name="Rokas A."/>
            <person name="Ruiz-Duenas F.J."/>
            <person name="Sabat G."/>
            <person name="Salamov A."/>
            <person name="Samejima M."/>
            <person name="Schmutz J."/>
            <person name="Slot J.C."/>
            <person name="St John F."/>
            <person name="Stenlid J."/>
            <person name="Sun H."/>
            <person name="Sun S."/>
            <person name="Syed K."/>
            <person name="Tsang A."/>
            <person name="Wiebenga A."/>
            <person name="Young D."/>
            <person name="Pisabarro A."/>
            <person name="Eastwood D.C."/>
            <person name="Martin F."/>
            <person name="Cullen D."/>
            <person name="Grigoriev I.V."/>
            <person name="Hibbett D.S."/>
        </authorList>
    </citation>
    <scope>NUCLEOTIDE SEQUENCE [LARGE SCALE GENOMIC DNA]</scope>
    <source>
        <strain evidence="1 2">ATCC 11539</strain>
    </source>
</reference>
<dbReference type="InterPro" id="IPR012386">
    <property type="entry name" value="Cyclic-nucl_3Pdiesterase"/>
</dbReference>
<dbReference type="STRING" id="670483.S7QDS3"/>
<dbReference type="GeneID" id="19299126"/>
<dbReference type="InterPro" id="IPR009097">
    <property type="entry name" value="Cyclic_Pdiesterase"/>
</dbReference>
<dbReference type="RefSeq" id="XP_007863281.1">
    <property type="nucleotide sequence ID" value="XM_007865090.1"/>
</dbReference>
<name>S7QDS3_GLOTA</name>
<evidence type="ECO:0000313" key="2">
    <source>
        <dbReference type="Proteomes" id="UP000030669"/>
    </source>
</evidence>
<dbReference type="OrthoDB" id="514292at2759"/>
<proteinExistence type="predicted"/>
<accession>S7QDS3</accession>
<keyword evidence="2" id="KW-1185">Reference proteome</keyword>
<dbReference type="GO" id="GO:0009187">
    <property type="term" value="P:cyclic nucleotide metabolic process"/>
    <property type="evidence" value="ECO:0007669"/>
    <property type="project" value="TreeGrafter"/>
</dbReference>
<dbReference type="GO" id="GO:0004113">
    <property type="term" value="F:2',3'-cyclic-nucleotide 3'-phosphodiesterase activity"/>
    <property type="evidence" value="ECO:0007669"/>
    <property type="project" value="TreeGrafter"/>
</dbReference>
<dbReference type="EMBL" id="KB469298">
    <property type="protein sequence ID" value="EPQ57976.1"/>
    <property type="molecule type" value="Genomic_DNA"/>
</dbReference>
<gene>
    <name evidence="1" type="ORF">GLOTRDRAFT_109971</name>
</gene>
<dbReference type="SUPFAM" id="SSF55144">
    <property type="entry name" value="LigT-like"/>
    <property type="match status" value="1"/>
</dbReference>
<organism evidence="1 2">
    <name type="scientific">Gloeophyllum trabeum (strain ATCC 11539 / FP-39264 / Madison 617)</name>
    <name type="common">Brown rot fungus</name>
    <dbReference type="NCBI Taxonomy" id="670483"/>
    <lineage>
        <taxon>Eukaryota</taxon>
        <taxon>Fungi</taxon>
        <taxon>Dikarya</taxon>
        <taxon>Basidiomycota</taxon>
        <taxon>Agaricomycotina</taxon>
        <taxon>Agaricomycetes</taxon>
        <taxon>Gloeophyllales</taxon>
        <taxon>Gloeophyllaceae</taxon>
        <taxon>Gloeophyllum</taxon>
    </lineage>
</organism>
<dbReference type="Proteomes" id="UP000030669">
    <property type="component" value="Unassembled WGS sequence"/>
</dbReference>
<dbReference type="OMA" id="PKYPHMS"/>
<dbReference type="HOGENOM" id="CLU_081919_0_0_1"/>
<evidence type="ECO:0000313" key="1">
    <source>
        <dbReference type="EMBL" id="EPQ57976.1"/>
    </source>
</evidence>
<dbReference type="PANTHER" id="PTHR28141">
    <property type="entry name" value="2',3'-CYCLIC-NUCLEOTIDE 3'-PHOSPHODIESTERASE"/>
    <property type="match status" value="1"/>
</dbReference>
<dbReference type="AlphaFoldDB" id="S7QDS3"/>
<dbReference type="Pfam" id="PF07823">
    <property type="entry name" value="CPDase"/>
    <property type="match status" value="1"/>
</dbReference>
<dbReference type="eggNOG" id="ENOG502SCN2">
    <property type="taxonomic scope" value="Eukaryota"/>
</dbReference>
<dbReference type="PANTHER" id="PTHR28141:SF1">
    <property type="entry name" value="2',3'-CYCLIC-NUCLEOTIDE 3'-PHOSPHODIESTERASE"/>
    <property type="match status" value="1"/>
</dbReference>